<feature type="transmembrane region" description="Helical" evidence="1">
    <location>
        <begin position="48"/>
        <end position="74"/>
    </location>
</feature>
<evidence type="ECO:0000256" key="1">
    <source>
        <dbReference type="SAM" id="Phobius"/>
    </source>
</evidence>
<accession>A0ABX1SK11</accession>
<keyword evidence="3" id="KW-1185">Reference proteome</keyword>
<proteinExistence type="predicted"/>
<feature type="transmembrane region" description="Helical" evidence="1">
    <location>
        <begin position="12"/>
        <end position="36"/>
    </location>
</feature>
<keyword evidence="1" id="KW-1133">Transmembrane helix</keyword>
<dbReference type="Proteomes" id="UP000820669">
    <property type="component" value="Unassembled WGS sequence"/>
</dbReference>
<dbReference type="EMBL" id="JAAXLA010000108">
    <property type="protein sequence ID" value="NMI01905.1"/>
    <property type="molecule type" value="Genomic_DNA"/>
</dbReference>
<keyword evidence="1" id="KW-0472">Membrane</keyword>
<gene>
    <name evidence="2" type="ORF">HF526_32100</name>
</gene>
<organism evidence="2 3">
    <name type="scientific">Pseudonocardia acidicola</name>
    <dbReference type="NCBI Taxonomy" id="2724939"/>
    <lineage>
        <taxon>Bacteria</taxon>
        <taxon>Bacillati</taxon>
        <taxon>Actinomycetota</taxon>
        <taxon>Actinomycetes</taxon>
        <taxon>Pseudonocardiales</taxon>
        <taxon>Pseudonocardiaceae</taxon>
        <taxon>Pseudonocardia</taxon>
    </lineage>
</organism>
<evidence type="ECO:0000313" key="3">
    <source>
        <dbReference type="Proteomes" id="UP000820669"/>
    </source>
</evidence>
<sequence length="77" mass="7830">MLIDWTSLAQVIVVSFGAGVGLILLFSLGVAALATGERTGPDGAVHRAALHVLAAGLCFLACALVVVYGLYMIVTAT</sequence>
<evidence type="ECO:0000313" key="2">
    <source>
        <dbReference type="EMBL" id="NMI01905.1"/>
    </source>
</evidence>
<name>A0ABX1SK11_9PSEU</name>
<dbReference type="RefSeq" id="WP_169385415.1">
    <property type="nucleotide sequence ID" value="NZ_JAAXLA010000108.1"/>
</dbReference>
<keyword evidence="1" id="KW-0812">Transmembrane</keyword>
<reference evidence="2 3" key="1">
    <citation type="submission" date="2020-04" db="EMBL/GenBank/DDBJ databases">
        <authorList>
            <person name="Klaysubun C."/>
            <person name="Duangmal K."/>
            <person name="Lipun K."/>
        </authorList>
    </citation>
    <scope>NUCLEOTIDE SEQUENCE [LARGE SCALE GENOMIC DNA]</scope>
    <source>
        <strain evidence="2 3">K10HN5</strain>
    </source>
</reference>
<protein>
    <recommendedName>
        <fullName evidence="4">Secreted protein</fullName>
    </recommendedName>
</protein>
<evidence type="ECO:0008006" key="4">
    <source>
        <dbReference type="Google" id="ProtNLM"/>
    </source>
</evidence>
<comment type="caution">
    <text evidence="2">The sequence shown here is derived from an EMBL/GenBank/DDBJ whole genome shotgun (WGS) entry which is preliminary data.</text>
</comment>